<evidence type="ECO:0000313" key="2">
    <source>
        <dbReference type="EMBL" id="MBA4635166.1"/>
    </source>
</evidence>
<accession>A0A7C9D711</accession>
<reference evidence="2" key="1">
    <citation type="journal article" date="2013" name="J. Plant Res.">
        <title>Effect of fungi and light on seed germination of three Opuntia species from semiarid lands of central Mexico.</title>
        <authorList>
            <person name="Delgado-Sanchez P."/>
            <person name="Jimenez-Bremont J.F."/>
            <person name="Guerrero-Gonzalez Mde L."/>
            <person name="Flores J."/>
        </authorList>
    </citation>
    <scope>NUCLEOTIDE SEQUENCE</scope>
    <source>
        <tissue evidence="2">Cladode</tissue>
    </source>
</reference>
<organism evidence="2">
    <name type="scientific">Opuntia streptacantha</name>
    <name type="common">Prickly pear cactus</name>
    <name type="synonym">Opuntia cardona</name>
    <dbReference type="NCBI Taxonomy" id="393608"/>
    <lineage>
        <taxon>Eukaryota</taxon>
        <taxon>Viridiplantae</taxon>
        <taxon>Streptophyta</taxon>
        <taxon>Embryophyta</taxon>
        <taxon>Tracheophyta</taxon>
        <taxon>Spermatophyta</taxon>
        <taxon>Magnoliopsida</taxon>
        <taxon>eudicotyledons</taxon>
        <taxon>Gunneridae</taxon>
        <taxon>Pentapetalae</taxon>
        <taxon>Caryophyllales</taxon>
        <taxon>Cactineae</taxon>
        <taxon>Cactaceae</taxon>
        <taxon>Opuntioideae</taxon>
        <taxon>Opuntia</taxon>
    </lineage>
</organism>
<feature type="region of interest" description="Disordered" evidence="1">
    <location>
        <begin position="57"/>
        <end position="82"/>
    </location>
</feature>
<proteinExistence type="predicted"/>
<sequence length="127" mass="14419">MPKQTRLKNLKKKEKLAINPESRVGIVTESTSRASCPRRRRGVVAATRWCGIDSADRRSESRLGALPRRRTRRREGRADRRCYRSRTPPRLCAEGSGRLGGAGAQGAWCTSDRWFRRTLPHVPAAHR</sequence>
<dbReference type="AlphaFoldDB" id="A0A7C9D711"/>
<evidence type="ECO:0000256" key="1">
    <source>
        <dbReference type="SAM" id="MobiDB-lite"/>
    </source>
</evidence>
<protein>
    <submittedName>
        <fullName evidence="2">Uncharacterized protein</fullName>
    </submittedName>
</protein>
<reference evidence="2" key="2">
    <citation type="submission" date="2020-07" db="EMBL/GenBank/DDBJ databases">
        <authorList>
            <person name="Vera ALvarez R."/>
            <person name="Arias-Moreno D.M."/>
            <person name="Jimenez-Jacinto V."/>
            <person name="Jimenez-Bremont J.F."/>
            <person name="Swaminathan K."/>
            <person name="Moose S.P."/>
            <person name="Guerrero-Gonzalez M.L."/>
            <person name="Marino-Ramirez L."/>
            <person name="Landsman D."/>
            <person name="Rodriguez-Kessler M."/>
            <person name="Delgado-Sanchez P."/>
        </authorList>
    </citation>
    <scope>NUCLEOTIDE SEQUENCE</scope>
    <source>
        <tissue evidence="2">Cladode</tissue>
    </source>
</reference>
<name>A0A7C9D711_OPUST</name>
<dbReference type="EMBL" id="GISG01093793">
    <property type="protein sequence ID" value="MBA4635166.1"/>
    <property type="molecule type" value="Transcribed_RNA"/>
</dbReference>